<evidence type="ECO:0000256" key="2">
    <source>
        <dbReference type="ARBA" id="ARBA00023125"/>
    </source>
</evidence>
<dbReference type="InterPro" id="IPR018478">
    <property type="entry name" value="Sporu_reg_WhiA_N_dom"/>
</dbReference>
<sequence>MTFSVKTKNEISRLPIKKDCCALAELSALIHMSGSIFLEGQNHIGFKISTENAAIARRIFSLLKIKFQIQTEVGVRKNRQLKKNNVYIIRVPYKFNAEKILEKTGILQKDENREKTINSRILVQLIEKECCKRAYLRGAFLGGGSISDPEKAYHLEFVTYNERHAQDLCNLINHYKLSSKIVQRKNSYVVYLKEGDQIVTLLNIMQAHNALLDLENIRIYKEMRNNVNRIVNCETANLSKTVNAALRHIENIEYIKKNIGFHKLPQGLREVAELRLNYQDATLKELGEMLNPPVGKSGINHRLRKLDKIAEDLKIKRGEL</sequence>
<dbReference type="RefSeq" id="WP_087679166.1">
    <property type="nucleotide sequence ID" value="NZ_FUWV01000012.1"/>
</dbReference>
<evidence type="ECO:0000256" key="4">
    <source>
        <dbReference type="HAMAP-Rule" id="MF_01420"/>
    </source>
</evidence>
<dbReference type="InterPro" id="IPR023054">
    <property type="entry name" value="Sporulation_regulator_WhiA_C"/>
</dbReference>
<comment type="similarity">
    <text evidence="4">Belongs to the WhiA family.</text>
</comment>
<dbReference type="SUPFAM" id="SSF55608">
    <property type="entry name" value="Homing endonucleases"/>
    <property type="match status" value="1"/>
</dbReference>
<dbReference type="InterPro" id="IPR039518">
    <property type="entry name" value="WhiA_LAGLIDADG_dom"/>
</dbReference>
<feature type="domain" description="Sporulation transcription regulator WhiA N-terminal" evidence="6">
    <location>
        <begin position="19"/>
        <end position="107"/>
    </location>
</feature>
<comment type="function">
    <text evidence="4">Involved in cell division and chromosome segregation.</text>
</comment>
<dbReference type="Pfam" id="PF14527">
    <property type="entry name" value="LAGLIDADG_WhiA"/>
    <property type="match status" value="1"/>
</dbReference>
<dbReference type="GO" id="GO:0003677">
    <property type="term" value="F:DNA binding"/>
    <property type="evidence" value="ECO:0007669"/>
    <property type="project" value="UniProtKB-UniRule"/>
</dbReference>
<evidence type="ECO:0000256" key="3">
    <source>
        <dbReference type="ARBA" id="ARBA00023306"/>
    </source>
</evidence>
<dbReference type="NCBIfam" id="TIGR00647">
    <property type="entry name" value="DNA_bind_WhiA"/>
    <property type="match status" value="1"/>
</dbReference>
<name>A0A1T4NRY4_9FIRM</name>
<dbReference type="HAMAP" id="MF_01420">
    <property type="entry name" value="HTH_type_WhiA"/>
    <property type="match status" value="1"/>
</dbReference>
<feature type="domain" description="Sporulation regulator WhiA C-terminal" evidence="5">
    <location>
        <begin position="227"/>
        <end position="310"/>
    </location>
</feature>
<evidence type="ECO:0000259" key="5">
    <source>
        <dbReference type="Pfam" id="PF02650"/>
    </source>
</evidence>
<evidence type="ECO:0000259" key="6">
    <source>
        <dbReference type="Pfam" id="PF10298"/>
    </source>
</evidence>
<gene>
    <name evidence="4" type="primary">whiA</name>
    <name evidence="8" type="ORF">SAMN02745973_01787</name>
</gene>
<dbReference type="GO" id="GO:0051301">
    <property type="term" value="P:cell division"/>
    <property type="evidence" value="ECO:0007669"/>
    <property type="project" value="UniProtKB-UniRule"/>
</dbReference>
<dbReference type="EMBL" id="FUWV01000012">
    <property type="protein sequence ID" value="SJZ81942.1"/>
    <property type="molecule type" value="Genomic_DNA"/>
</dbReference>
<dbReference type="InterPro" id="IPR003802">
    <property type="entry name" value="Sporulation_regulator_WhiA"/>
</dbReference>
<dbReference type="PANTHER" id="PTHR37307:SF1">
    <property type="entry name" value="CELL DIVISION PROTEIN WHIA-RELATED"/>
    <property type="match status" value="1"/>
</dbReference>
<keyword evidence="3 4" id="KW-0131">Cell cycle</keyword>
<keyword evidence="9" id="KW-1185">Reference proteome</keyword>
<dbReference type="GO" id="GO:0043937">
    <property type="term" value="P:regulation of sporulation"/>
    <property type="evidence" value="ECO:0007669"/>
    <property type="project" value="InterPro"/>
</dbReference>
<accession>A0A1T4NRY4</accession>
<evidence type="ECO:0000313" key="8">
    <source>
        <dbReference type="EMBL" id="SJZ81942.1"/>
    </source>
</evidence>
<dbReference type="Gene3D" id="3.10.28.10">
    <property type="entry name" value="Homing endonucleases"/>
    <property type="match status" value="1"/>
</dbReference>
<dbReference type="Proteomes" id="UP000196365">
    <property type="component" value="Unassembled WGS sequence"/>
</dbReference>
<dbReference type="OrthoDB" id="401278at2"/>
<dbReference type="AlphaFoldDB" id="A0A1T4NRY4"/>
<evidence type="ECO:0000313" key="9">
    <source>
        <dbReference type="Proteomes" id="UP000196365"/>
    </source>
</evidence>
<keyword evidence="1 4" id="KW-0132">Cell division</keyword>
<evidence type="ECO:0000256" key="1">
    <source>
        <dbReference type="ARBA" id="ARBA00022618"/>
    </source>
</evidence>
<dbReference type="PANTHER" id="PTHR37307">
    <property type="entry name" value="CELL DIVISION PROTEIN WHIA-RELATED"/>
    <property type="match status" value="1"/>
</dbReference>
<dbReference type="Pfam" id="PF10298">
    <property type="entry name" value="WhiA_N"/>
    <property type="match status" value="1"/>
</dbReference>
<dbReference type="InterPro" id="IPR027434">
    <property type="entry name" value="Homing_endonucl"/>
</dbReference>
<organism evidence="8 9">
    <name type="scientific">Garciella nitratireducens DSM 15102</name>
    <dbReference type="NCBI Taxonomy" id="1121911"/>
    <lineage>
        <taxon>Bacteria</taxon>
        <taxon>Bacillati</taxon>
        <taxon>Bacillota</taxon>
        <taxon>Clostridia</taxon>
        <taxon>Eubacteriales</taxon>
        <taxon>Eubacteriaceae</taxon>
        <taxon>Garciella</taxon>
    </lineage>
</organism>
<keyword evidence="2 4" id="KW-0238">DNA-binding</keyword>
<reference evidence="8 9" key="1">
    <citation type="submission" date="2017-02" db="EMBL/GenBank/DDBJ databases">
        <authorList>
            <person name="Peterson S.W."/>
        </authorList>
    </citation>
    <scope>NUCLEOTIDE SEQUENCE [LARGE SCALE GENOMIC DNA]</scope>
    <source>
        <strain evidence="8 9">DSM 15102</strain>
    </source>
</reference>
<feature type="domain" description="WhiA LAGLIDADG-like" evidence="7">
    <location>
        <begin position="133"/>
        <end position="224"/>
    </location>
</feature>
<protein>
    <recommendedName>
        <fullName evidence="4">Probable cell division protein WhiA</fullName>
    </recommendedName>
</protein>
<evidence type="ECO:0000259" key="7">
    <source>
        <dbReference type="Pfam" id="PF14527"/>
    </source>
</evidence>
<proteinExistence type="inferred from homology"/>
<dbReference type="Pfam" id="PF02650">
    <property type="entry name" value="HTH_WhiA"/>
    <property type="match status" value="1"/>
</dbReference>